<protein>
    <submittedName>
        <fullName evidence="2">Uncharacterized protein</fullName>
    </submittedName>
</protein>
<dbReference type="AlphaFoldDB" id="A0A6N8U7E2"/>
<proteinExistence type="predicted"/>
<sequence>MSETAVRYEEQLELLYQKQLRQEPLNEAEQEQLKALVEHPKEPMDSASFMKIMYLYGIRYMQTDKKAAARYCAMRIRSVLQLQEKKRMPRPRFLDFKIMEADDAMLDFMKERTAFLEDTYAYIQKKLLMLIIVFSMILGFGLTLLRISMPVMILVCFMFAVFNYLVMYGKLKRKFDRKQTLALADYVDEELKEMDRPILYS</sequence>
<evidence type="ECO:0000313" key="2">
    <source>
        <dbReference type="EMBL" id="MXQ73455.1"/>
    </source>
</evidence>
<dbReference type="EMBL" id="WUUQ01000002">
    <property type="protein sequence ID" value="MXQ73455.1"/>
    <property type="molecule type" value="Genomic_DNA"/>
</dbReference>
<comment type="caution">
    <text evidence="2">The sequence shown here is derived from an EMBL/GenBank/DDBJ whole genome shotgun (WGS) entry which is preliminary data.</text>
</comment>
<dbReference type="Proteomes" id="UP000434036">
    <property type="component" value="Unassembled WGS sequence"/>
</dbReference>
<reference evidence="2 3" key="2">
    <citation type="submission" date="2020-01" db="EMBL/GenBank/DDBJ databases">
        <title>Clostridiaceae sp. nov. isolated from the gut of human by culturomics.</title>
        <authorList>
            <person name="Chang Y."/>
        </authorList>
    </citation>
    <scope>NUCLEOTIDE SEQUENCE [LARGE SCALE GENOMIC DNA]</scope>
    <source>
        <strain evidence="2 3">DONG20-135</strain>
    </source>
</reference>
<keyword evidence="1" id="KW-0472">Membrane</keyword>
<organism evidence="2 3">
    <name type="scientific">Copranaerobaculum intestinale</name>
    <dbReference type="NCBI Taxonomy" id="2692629"/>
    <lineage>
        <taxon>Bacteria</taxon>
        <taxon>Bacillati</taxon>
        <taxon>Bacillota</taxon>
        <taxon>Erysipelotrichia</taxon>
        <taxon>Erysipelotrichales</taxon>
        <taxon>Erysipelotrichaceae</taxon>
        <taxon>Copranaerobaculum</taxon>
    </lineage>
</organism>
<accession>A0A6N8U7E2</accession>
<keyword evidence="3" id="KW-1185">Reference proteome</keyword>
<keyword evidence="1" id="KW-0812">Transmembrane</keyword>
<evidence type="ECO:0000256" key="1">
    <source>
        <dbReference type="SAM" id="Phobius"/>
    </source>
</evidence>
<reference evidence="2 3" key="1">
    <citation type="submission" date="2019-12" db="EMBL/GenBank/DDBJ databases">
        <authorList>
            <person name="Yang R."/>
        </authorList>
    </citation>
    <scope>NUCLEOTIDE SEQUENCE [LARGE SCALE GENOMIC DNA]</scope>
    <source>
        <strain evidence="2 3">DONG20-135</strain>
    </source>
</reference>
<name>A0A6N8U7E2_9FIRM</name>
<keyword evidence="1" id="KW-1133">Transmembrane helix</keyword>
<feature type="transmembrane region" description="Helical" evidence="1">
    <location>
        <begin position="151"/>
        <end position="169"/>
    </location>
</feature>
<dbReference type="RefSeq" id="WP_160624902.1">
    <property type="nucleotide sequence ID" value="NZ_WUUQ01000002.1"/>
</dbReference>
<evidence type="ECO:0000313" key="3">
    <source>
        <dbReference type="Proteomes" id="UP000434036"/>
    </source>
</evidence>
<feature type="transmembrane region" description="Helical" evidence="1">
    <location>
        <begin position="127"/>
        <end position="145"/>
    </location>
</feature>
<gene>
    <name evidence="2" type="ORF">GSF08_05860</name>
</gene>